<dbReference type="PANTHER" id="PTHR38790">
    <property type="entry name" value="2EXR DOMAIN-CONTAINING PROTEIN-RELATED"/>
    <property type="match status" value="1"/>
</dbReference>
<dbReference type="OrthoDB" id="4757095at2759"/>
<dbReference type="PANTHER" id="PTHR38790:SF9">
    <property type="entry name" value="F-BOX DOMAIN-CONTAINING PROTEIN"/>
    <property type="match status" value="1"/>
</dbReference>
<evidence type="ECO:0000259" key="1">
    <source>
        <dbReference type="Pfam" id="PF24864"/>
    </source>
</evidence>
<name>A0A8E2E189_9PEZI</name>
<feature type="domain" description="DUF7730" evidence="1">
    <location>
        <begin position="204"/>
        <end position="354"/>
    </location>
</feature>
<dbReference type="AlphaFoldDB" id="A0A8E2E189"/>
<proteinExistence type="predicted"/>
<evidence type="ECO:0000313" key="3">
    <source>
        <dbReference type="Proteomes" id="UP000250266"/>
    </source>
</evidence>
<organism evidence="2 3">
    <name type="scientific">Lepidopterella palustris CBS 459.81</name>
    <dbReference type="NCBI Taxonomy" id="1314670"/>
    <lineage>
        <taxon>Eukaryota</taxon>
        <taxon>Fungi</taxon>
        <taxon>Dikarya</taxon>
        <taxon>Ascomycota</taxon>
        <taxon>Pezizomycotina</taxon>
        <taxon>Dothideomycetes</taxon>
        <taxon>Pleosporomycetidae</taxon>
        <taxon>Mytilinidiales</taxon>
        <taxon>Argynnaceae</taxon>
        <taxon>Lepidopterella</taxon>
    </lineage>
</organism>
<evidence type="ECO:0000313" key="2">
    <source>
        <dbReference type="EMBL" id="OCK75444.1"/>
    </source>
</evidence>
<gene>
    <name evidence="2" type="ORF">K432DRAFT_446699</name>
</gene>
<keyword evidence="3" id="KW-1185">Reference proteome</keyword>
<accession>A0A8E2E189</accession>
<dbReference type="Proteomes" id="UP000250266">
    <property type="component" value="Unassembled WGS sequence"/>
</dbReference>
<dbReference type="EMBL" id="KV745316">
    <property type="protein sequence ID" value="OCK75444.1"/>
    <property type="molecule type" value="Genomic_DNA"/>
</dbReference>
<sequence>MPYVRPTPTWKHSIKRLVARYWNLTIHIYKSCTSTFVKWTRRRQYPTLAVKYPGNRIAPTPLLKTTRRRRSLSLLRSDDSFIRKRLFSLLPSKKRTSNQAESLLFTKLPVEIRLLIWEYVIGRQTLHIVPSLIPSLTRPSRYKIRDRGIYYRLDHEVCRCESEDVLRFPYNTLEYHSPCVSWVTREGLLYFHHPNALSLEDERGCKNAEARYLRWWRRKNRVLGLLKTCRMIYIEAAPILYAANTFDFRNLETLVQFESTLLPHRFNMIRNLTIQWVFRRGIGQLNPLPGAGPLFESEQEMIEQWEMVCACLTRMTGLRNLVVLLQGPLVDSKAGWLLEPLREVVVNGRFIVLANGPETELDMRGVGEGRVPFELRRAGLEAEREKGKGTSGGRRIVGRECEID</sequence>
<feature type="domain" description="DUF7730" evidence="1">
    <location>
        <begin position="98"/>
        <end position="161"/>
    </location>
</feature>
<protein>
    <recommendedName>
        <fullName evidence="1">DUF7730 domain-containing protein</fullName>
    </recommendedName>
</protein>
<dbReference type="InterPro" id="IPR056632">
    <property type="entry name" value="DUF7730"/>
</dbReference>
<dbReference type="Pfam" id="PF24864">
    <property type="entry name" value="DUF7730"/>
    <property type="match status" value="2"/>
</dbReference>
<reference evidence="2 3" key="1">
    <citation type="journal article" date="2016" name="Nat. Commun.">
        <title>Ectomycorrhizal ecology is imprinted in the genome of the dominant symbiotic fungus Cenococcum geophilum.</title>
        <authorList>
            <consortium name="DOE Joint Genome Institute"/>
            <person name="Peter M."/>
            <person name="Kohler A."/>
            <person name="Ohm R.A."/>
            <person name="Kuo A."/>
            <person name="Krutzmann J."/>
            <person name="Morin E."/>
            <person name="Arend M."/>
            <person name="Barry K.W."/>
            <person name="Binder M."/>
            <person name="Choi C."/>
            <person name="Clum A."/>
            <person name="Copeland A."/>
            <person name="Grisel N."/>
            <person name="Haridas S."/>
            <person name="Kipfer T."/>
            <person name="LaButti K."/>
            <person name="Lindquist E."/>
            <person name="Lipzen A."/>
            <person name="Maire R."/>
            <person name="Meier B."/>
            <person name="Mihaltcheva S."/>
            <person name="Molinier V."/>
            <person name="Murat C."/>
            <person name="Poggeler S."/>
            <person name="Quandt C.A."/>
            <person name="Sperisen C."/>
            <person name="Tritt A."/>
            <person name="Tisserant E."/>
            <person name="Crous P.W."/>
            <person name="Henrissat B."/>
            <person name="Nehls U."/>
            <person name="Egli S."/>
            <person name="Spatafora J.W."/>
            <person name="Grigoriev I.V."/>
            <person name="Martin F.M."/>
        </authorList>
    </citation>
    <scope>NUCLEOTIDE SEQUENCE [LARGE SCALE GENOMIC DNA]</scope>
    <source>
        <strain evidence="2 3">CBS 459.81</strain>
    </source>
</reference>